<accession>A0A5J6D774</accession>
<organism evidence="1 2">
    <name type="scientific">Streptomyces phage Zuko</name>
    <dbReference type="NCBI Taxonomy" id="2601695"/>
    <lineage>
        <taxon>Viruses</taxon>
        <taxon>Duplodnaviria</taxon>
        <taxon>Heunggongvirae</taxon>
        <taxon>Uroviricota</taxon>
        <taxon>Caudoviricetes</taxon>
        <taxon>Zukovirus</taxon>
        <taxon>Zukovirus zuko</taxon>
    </lineage>
</organism>
<proteinExistence type="predicted"/>
<keyword evidence="2" id="KW-1185">Reference proteome</keyword>
<gene>
    <name evidence="1" type="primary">86</name>
    <name evidence="1" type="ORF">SEA_ZUKO_86</name>
</gene>
<sequence>MKRTNTAAGYVVNFLGSYSAMTPEGLLIGRFDRKRDAIEAKPTTATEYRVILAQELGTDAITTATLNAMSETELVEWIEMLTA</sequence>
<name>A0A5J6D774_9CAUD</name>
<evidence type="ECO:0000313" key="1">
    <source>
        <dbReference type="EMBL" id="QEQ93664.1"/>
    </source>
</evidence>
<dbReference type="KEGG" id="vg:77931440"/>
<evidence type="ECO:0000313" key="2">
    <source>
        <dbReference type="Proteomes" id="UP000327392"/>
    </source>
</evidence>
<dbReference type="RefSeq" id="YP_010655577.1">
    <property type="nucleotide sequence ID" value="NC_070829.1"/>
</dbReference>
<protein>
    <submittedName>
        <fullName evidence="1">Uncharacterized protein</fullName>
    </submittedName>
</protein>
<dbReference type="Proteomes" id="UP000327392">
    <property type="component" value="Segment"/>
</dbReference>
<dbReference type="GeneID" id="77931440"/>
<dbReference type="EMBL" id="MN204493">
    <property type="protein sequence ID" value="QEQ93664.1"/>
    <property type="molecule type" value="Genomic_DNA"/>
</dbReference>
<reference evidence="1 2" key="1">
    <citation type="submission" date="2019-07" db="EMBL/GenBank/DDBJ databases">
        <authorList>
            <person name="Mandava P."/>
            <person name="Ferry J.C."/>
            <person name="Fallon S.M."/>
            <person name="Hajdenberg M."/>
            <person name="Sharma E."/>
            <person name="Shaffer C.D."/>
            <person name="Weston-Hafer K.A."/>
            <person name="Garlena R.A."/>
            <person name="Russell D.A."/>
            <person name="Pope W.H."/>
            <person name="Jacobs-Sera D."/>
            <person name="Hatfull G.F."/>
        </authorList>
    </citation>
    <scope>NUCLEOTIDE SEQUENCE [LARGE SCALE GENOMIC DNA]</scope>
</reference>